<organism evidence="1 2">
    <name type="scientific">Avena sativa</name>
    <name type="common">Oat</name>
    <dbReference type="NCBI Taxonomy" id="4498"/>
    <lineage>
        <taxon>Eukaryota</taxon>
        <taxon>Viridiplantae</taxon>
        <taxon>Streptophyta</taxon>
        <taxon>Embryophyta</taxon>
        <taxon>Tracheophyta</taxon>
        <taxon>Spermatophyta</taxon>
        <taxon>Magnoliopsida</taxon>
        <taxon>Liliopsida</taxon>
        <taxon>Poales</taxon>
        <taxon>Poaceae</taxon>
        <taxon>BOP clade</taxon>
        <taxon>Pooideae</taxon>
        <taxon>Poodae</taxon>
        <taxon>Poeae</taxon>
        <taxon>Poeae Chloroplast Group 1 (Aveneae type)</taxon>
        <taxon>Aveninae</taxon>
        <taxon>Avena</taxon>
    </lineage>
</organism>
<evidence type="ECO:0000313" key="1">
    <source>
        <dbReference type="EnsemblPlants" id="AVESA.00010b.r2.1DG0153550.1.CDS"/>
    </source>
</evidence>
<accession>A0ACD5TZV4</accession>
<keyword evidence="2" id="KW-1185">Reference proteome</keyword>
<evidence type="ECO:0000313" key="2">
    <source>
        <dbReference type="Proteomes" id="UP001732700"/>
    </source>
</evidence>
<dbReference type="EnsemblPlants" id="AVESA.00010b.r2.1DG0153550.1">
    <property type="protein sequence ID" value="AVESA.00010b.r2.1DG0153550.1.CDS"/>
    <property type="gene ID" value="AVESA.00010b.r2.1DG0153550"/>
</dbReference>
<reference evidence="1" key="1">
    <citation type="submission" date="2021-05" db="EMBL/GenBank/DDBJ databases">
        <authorList>
            <person name="Scholz U."/>
            <person name="Mascher M."/>
            <person name="Fiebig A."/>
        </authorList>
    </citation>
    <scope>NUCLEOTIDE SEQUENCE [LARGE SCALE GENOMIC DNA]</scope>
</reference>
<proteinExistence type="predicted"/>
<reference evidence="1" key="2">
    <citation type="submission" date="2025-09" db="UniProtKB">
        <authorList>
            <consortium name="EnsemblPlants"/>
        </authorList>
    </citation>
    <scope>IDENTIFICATION</scope>
</reference>
<name>A0ACD5TZV4_AVESA</name>
<sequence>MPRRRAQRHIYAHPTRFRSSGVTSPTSPSLSHTPRPPLSTPKSAPTGPESSAALSSLRQQAGTHAGGPRRSTSRDSLFLGAEWESKAKGAAAMQEVLLRPAHPVGLGFGPSPLGFADHRLCSPGLLLPNGGALFYGGYTPVIPGPRVSPRGDGLFHGGYSPCTPSPRPSPRAGYTLFTPSPGASPLGAASLSTPSSSSGSRVDDAHKAAATEHRLRMARLALQYQDAANRYELCVSQLADTAREAAALRLENTELRVANKDLTGRFIMLGGNRGSAIALAGHLRRLHLGQMQPMPGAPRPVLLPTARPASPAEKHAVLPKSISIRSTGYLTMARNGGNGKHRMTRPENVGSQRVFVGVDGTKPEERKGRDREKAQLVTSTGGMEFEVYNQGMFKTELCNKWDETGACPYADQCQFAHGIAELRPIIRHPRYKTQVCRMIIGGGPCPYGHRCHFRHSITPADHPLLLRA</sequence>
<dbReference type="Proteomes" id="UP001732700">
    <property type="component" value="Chromosome 1D"/>
</dbReference>
<protein>
    <submittedName>
        <fullName evidence="1">Uncharacterized protein</fullName>
    </submittedName>
</protein>